<dbReference type="PANTHER" id="PTHR27002:SF1111">
    <property type="entry name" value="NON-SPECIFIC SERINE_THREONINE PROTEIN KINASE"/>
    <property type="match status" value="1"/>
</dbReference>
<evidence type="ECO:0000313" key="24">
    <source>
        <dbReference type="Proteomes" id="UP000257109"/>
    </source>
</evidence>
<dbReference type="SMART" id="SM00220">
    <property type="entry name" value="S_TKc"/>
    <property type="match status" value="1"/>
</dbReference>
<dbReference type="GO" id="GO:0005886">
    <property type="term" value="C:plasma membrane"/>
    <property type="evidence" value="ECO:0007669"/>
    <property type="project" value="UniProtKB-SubCell"/>
</dbReference>
<gene>
    <name evidence="23" type="ORF">CR513_38601</name>
</gene>
<feature type="non-terminal residue" evidence="23">
    <location>
        <position position="1022"/>
    </location>
</feature>
<dbReference type="GO" id="GO:0004674">
    <property type="term" value="F:protein serine/threonine kinase activity"/>
    <property type="evidence" value="ECO:0007669"/>
    <property type="project" value="UniProtKB-KW"/>
</dbReference>
<dbReference type="PANTHER" id="PTHR27002">
    <property type="entry name" value="RECEPTOR-LIKE SERINE/THREONINE-PROTEIN KINASE SD1-8"/>
    <property type="match status" value="1"/>
</dbReference>
<comment type="subcellular location">
    <subcellularLocation>
        <location evidence="1">Cell membrane</location>
        <topology evidence="1">Single-pass type I membrane protein</topology>
    </subcellularLocation>
</comment>
<dbReference type="GO" id="GO:0030246">
    <property type="term" value="F:carbohydrate binding"/>
    <property type="evidence" value="ECO:0007669"/>
    <property type="project" value="UniProtKB-KW"/>
</dbReference>
<dbReference type="InterPro" id="IPR003609">
    <property type="entry name" value="Pan_app"/>
</dbReference>
<feature type="domain" description="Bulb-type lectin" evidence="21">
    <location>
        <begin position="44"/>
        <end position="168"/>
    </location>
</feature>
<dbReference type="InterPro" id="IPR011009">
    <property type="entry name" value="Kinase-like_dom_sf"/>
</dbReference>
<keyword evidence="6 19" id="KW-0812">Transmembrane</keyword>
<dbReference type="SUPFAM" id="SSF56112">
    <property type="entry name" value="Protein kinase-like (PK-like)"/>
    <property type="match status" value="1"/>
</dbReference>
<dbReference type="FunFam" id="3.30.200.20:FF:000330">
    <property type="entry name" value="G-type lectin S-receptor-like serine/threonine-protein kinase At4g03230"/>
    <property type="match status" value="1"/>
</dbReference>
<feature type="domain" description="Protein kinase" evidence="20">
    <location>
        <begin position="713"/>
        <end position="991"/>
    </location>
</feature>
<dbReference type="FunFam" id="1.10.510.10:FF:000060">
    <property type="entry name" value="G-type lectin S-receptor-like serine/threonine-protein kinase"/>
    <property type="match status" value="1"/>
</dbReference>
<keyword evidence="9" id="KW-0547">Nucleotide-binding</keyword>
<dbReference type="Proteomes" id="UP000257109">
    <property type="component" value="Unassembled WGS sequence"/>
</dbReference>
<keyword evidence="10" id="KW-0418">Kinase</keyword>
<accession>A0A371FRB0</accession>
<keyword evidence="14" id="KW-1015">Disulfide bond</keyword>
<evidence type="ECO:0000256" key="17">
    <source>
        <dbReference type="ARBA" id="ARBA00047899"/>
    </source>
</evidence>
<evidence type="ECO:0000256" key="13">
    <source>
        <dbReference type="ARBA" id="ARBA00023136"/>
    </source>
</evidence>
<evidence type="ECO:0000256" key="2">
    <source>
        <dbReference type="ARBA" id="ARBA00012513"/>
    </source>
</evidence>
<dbReference type="PROSITE" id="PS50948">
    <property type="entry name" value="PAN"/>
    <property type="match status" value="1"/>
</dbReference>
<dbReference type="GO" id="GO:0048544">
    <property type="term" value="P:recognition of pollen"/>
    <property type="evidence" value="ECO:0007669"/>
    <property type="project" value="InterPro"/>
</dbReference>
<evidence type="ECO:0000259" key="21">
    <source>
        <dbReference type="PROSITE" id="PS50927"/>
    </source>
</evidence>
<feature type="non-terminal residue" evidence="23">
    <location>
        <position position="1"/>
    </location>
</feature>
<dbReference type="InterPro" id="IPR036426">
    <property type="entry name" value="Bulb-type_lectin_dom_sf"/>
</dbReference>
<dbReference type="Gene3D" id="3.30.200.20">
    <property type="entry name" value="Phosphorylase Kinase, domain 1"/>
    <property type="match status" value="1"/>
</dbReference>
<evidence type="ECO:0000256" key="5">
    <source>
        <dbReference type="ARBA" id="ARBA00022679"/>
    </source>
</evidence>
<dbReference type="Pfam" id="PF00954">
    <property type="entry name" value="S_locus_glycop"/>
    <property type="match status" value="1"/>
</dbReference>
<evidence type="ECO:0000259" key="22">
    <source>
        <dbReference type="PROSITE" id="PS50948"/>
    </source>
</evidence>
<dbReference type="Pfam" id="PF08276">
    <property type="entry name" value="PAN_2"/>
    <property type="match status" value="1"/>
</dbReference>
<evidence type="ECO:0000256" key="19">
    <source>
        <dbReference type="SAM" id="Phobius"/>
    </source>
</evidence>
<evidence type="ECO:0000259" key="20">
    <source>
        <dbReference type="PROSITE" id="PS50011"/>
    </source>
</evidence>
<dbReference type="InterPro" id="IPR000719">
    <property type="entry name" value="Prot_kinase_dom"/>
</dbReference>
<dbReference type="Pfam" id="PF01453">
    <property type="entry name" value="B_lectin"/>
    <property type="match status" value="1"/>
</dbReference>
<comment type="catalytic activity">
    <reaction evidence="18">
        <text>L-seryl-[protein] + ATP = O-phospho-L-seryl-[protein] + ADP + H(+)</text>
        <dbReference type="Rhea" id="RHEA:17989"/>
        <dbReference type="Rhea" id="RHEA-COMP:9863"/>
        <dbReference type="Rhea" id="RHEA-COMP:11604"/>
        <dbReference type="ChEBI" id="CHEBI:15378"/>
        <dbReference type="ChEBI" id="CHEBI:29999"/>
        <dbReference type="ChEBI" id="CHEBI:30616"/>
        <dbReference type="ChEBI" id="CHEBI:83421"/>
        <dbReference type="ChEBI" id="CHEBI:456216"/>
        <dbReference type="EC" id="2.7.11.1"/>
    </reaction>
</comment>
<dbReference type="AlphaFoldDB" id="A0A371FRB0"/>
<keyword evidence="3" id="KW-1003">Cell membrane</keyword>
<dbReference type="Gene3D" id="2.90.10.10">
    <property type="entry name" value="Bulb-type lectin domain"/>
    <property type="match status" value="1"/>
</dbReference>
<comment type="catalytic activity">
    <reaction evidence="17">
        <text>L-threonyl-[protein] + ATP = O-phospho-L-threonyl-[protein] + ADP + H(+)</text>
        <dbReference type="Rhea" id="RHEA:46608"/>
        <dbReference type="Rhea" id="RHEA-COMP:11060"/>
        <dbReference type="Rhea" id="RHEA-COMP:11605"/>
        <dbReference type="ChEBI" id="CHEBI:15378"/>
        <dbReference type="ChEBI" id="CHEBI:30013"/>
        <dbReference type="ChEBI" id="CHEBI:30616"/>
        <dbReference type="ChEBI" id="CHEBI:61977"/>
        <dbReference type="ChEBI" id="CHEBI:456216"/>
        <dbReference type="EC" id="2.7.11.1"/>
    </reaction>
</comment>
<dbReference type="InterPro" id="IPR001245">
    <property type="entry name" value="Ser-Thr/Tyr_kinase_cat_dom"/>
</dbReference>
<keyword evidence="12 19" id="KW-1133">Transmembrane helix</keyword>
<dbReference type="PROSITE" id="PS50011">
    <property type="entry name" value="PROTEIN_KINASE_DOM"/>
    <property type="match status" value="1"/>
</dbReference>
<feature type="transmembrane region" description="Helical" evidence="19">
    <location>
        <begin position="12"/>
        <end position="34"/>
    </location>
</feature>
<keyword evidence="24" id="KW-1185">Reference proteome</keyword>
<keyword evidence="4" id="KW-0723">Serine/threonine-protein kinase</keyword>
<dbReference type="SMART" id="SM00108">
    <property type="entry name" value="B_lectin"/>
    <property type="match status" value="1"/>
</dbReference>
<dbReference type="CDD" id="cd01098">
    <property type="entry name" value="PAN_AP_plant"/>
    <property type="match status" value="1"/>
</dbReference>
<dbReference type="InterPro" id="IPR000858">
    <property type="entry name" value="S_locus_glycoprot_dom"/>
</dbReference>
<reference evidence="23" key="1">
    <citation type="submission" date="2018-05" db="EMBL/GenBank/DDBJ databases">
        <title>Draft genome of Mucuna pruriens seed.</title>
        <authorList>
            <person name="Nnadi N.E."/>
            <person name="Vos R."/>
            <person name="Hasami M.H."/>
            <person name="Devisetty U.K."/>
            <person name="Aguiy J.C."/>
        </authorList>
    </citation>
    <scope>NUCLEOTIDE SEQUENCE [LARGE SCALE GENOMIC DNA]</scope>
    <source>
        <strain evidence="23">JCA_2017</strain>
    </source>
</reference>
<evidence type="ECO:0000256" key="7">
    <source>
        <dbReference type="ARBA" id="ARBA00022729"/>
    </source>
</evidence>
<evidence type="ECO:0000256" key="12">
    <source>
        <dbReference type="ARBA" id="ARBA00022989"/>
    </source>
</evidence>
<evidence type="ECO:0000256" key="15">
    <source>
        <dbReference type="ARBA" id="ARBA00023170"/>
    </source>
</evidence>
<evidence type="ECO:0000256" key="6">
    <source>
        <dbReference type="ARBA" id="ARBA00022692"/>
    </source>
</evidence>
<organism evidence="23 24">
    <name type="scientific">Mucuna pruriens</name>
    <name type="common">Velvet bean</name>
    <name type="synonym">Dolichos pruriens</name>
    <dbReference type="NCBI Taxonomy" id="157652"/>
    <lineage>
        <taxon>Eukaryota</taxon>
        <taxon>Viridiplantae</taxon>
        <taxon>Streptophyta</taxon>
        <taxon>Embryophyta</taxon>
        <taxon>Tracheophyta</taxon>
        <taxon>Spermatophyta</taxon>
        <taxon>Magnoliopsida</taxon>
        <taxon>eudicotyledons</taxon>
        <taxon>Gunneridae</taxon>
        <taxon>Pentapetalae</taxon>
        <taxon>rosids</taxon>
        <taxon>fabids</taxon>
        <taxon>Fabales</taxon>
        <taxon>Fabaceae</taxon>
        <taxon>Papilionoideae</taxon>
        <taxon>50 kb inversion clade</taxon>
        <taxon>NPAAA clade</taxon>
        <taxon>indigoferoid/millettioid clade</taxon>
        <taxon>Phaseoleae</taxon>
        <taxon>Mucuna</taxon>
    </lineage>
</organism>
<evidence type="ECO:0000256" key="9">
    <source>
        <dbReference type="ARBA" id="ARBA00022741"/>
    </source>
</evidence>
<evidence type="ECO:0000256" key="14">
    <source>
        <dbReference type="ARBA" id="ARBA00023157"/>
    </source>
</evidence>
<evidence type="ECO:0000256" key="1">
    <source>
        <dbReference type="ARBA" id="ARBA00004251"/>
    </source>
</evidence>
<dbReference type="SUPFAM" id="SSF51110">
    <property type="entry name" value="alpha-D-mannose-specific plant lectins"/>
    <property type="match status" value="1"/>
</dbReference>
<dbReference type="PROSITE" id="PS00108">
    <property type="entry name" value="PROTEIN_KINASE_ST"/>
    <property type="match status" value="1"/>
</dbReference>
<dbReference type="EMBL" id="QJKJ01008099">
    <property type="protein sequence ID" value="RDX80801.1"/>
    <property type="molecule type" value="Genomic_DNA"/>
</dbReference>
<keyword evidence="15" id="KW-0675">Receptor</keyword>
<dbReference type="SMART" id="SM00473">
    <property type="entry name" value="PAN_AP"/>
    <property type="match status" value="1"/>
</dbReference>
<dbReference type="InterPro" id="IPR001480">
    <property type="entry name" value="Bulb-type_lectin_dom"/>
</dbReference>
<keyword evidence="16" id="KW-0325">Glycoprotein</keyword>
<evidence type="ECO:0000256" key="10">
    <source>
        <dbReference type="ARBA" id="ARBA00022777"/>
    </source>
</evidence>
<name>A0A371FRB0_MUCPR</name>
<dbReference type="PROSITE" id="PS50927">
    <property type="entry name" value="BULB_LECTIN"/>
    <property type="match status" value="1"/>
</dbReference>
<proteinExistence type="predicted"/>
<evidence type="ECO:0000256" key="4">
    <source>
        <dbReference type="ARBA" id="ARBA00022527"/>
    </source>
</evidence>
<feature type="transmembrane region" description="Helical" evidence="19">
    <location>
        <begin position="626"/>
        <end position="649"/>
    </location>
</feature>
<evidence type="ECO:0000256" key="16">
    <source>
        <dbReference type="ARBA" id="ARBA00023180"/>
    </source>
</evidence>
<evidence type="ECO:0000256" key="3">
    <source>
        <dbReference type="ARBA" id="ARBA00022475"/>
    </source>
</evidence>
<protein>
    <recommendedName>
        <fullName evidence="2">non-specific serine/threonine protein kinase</fullName>
        <ecNumber evidence="2">2.7.11.1</ecNumber>
    </recommendedName>
</protein>
<dbReference type="Pfam" id="PF07714">
    <property type="entry name" value="PK_Tyr_Ser-Thr"/>
    <property type="match status" value="1"/>
</dbReference>
<evidence type="ECO:0000256" key="8">
    <source>
        <dbReference type="ARBA" id="ARBA00022734"/>
    </source>
</evidence>
<keyword evidence="8" id="KW-0430">Lectin</keyword>
<keyword evidence="11" id="KW-0067">ATP-binding</keyword>
<evidence type="ECO:0000256" key="11">
    <source>
        <dbReference type="ARBA" id="ARBA00022840"/>
    </source>
</evidence>
<dbReference type="InterPro" id="IPR008271">
    <property type="entry name" value="Ser/Thr_kinase_AS"/>
</dbReference>
<keyword evidence="13 19" id="KW-0472">Membrane</keyword>
<keyword evidence="7" id="KW-0732">Signal</keyword>
<dbReference type="CDD" id="cd14066">
    <property type="entry name" value="STKc_IRAK"/>
    <property type="match status" value="1"/>
</dbReference>
<sequence length="1022" mass="115080">MVNTKEETRRILIHSWFSSHMLSIFLLCSFFFTFSFKHCSATDTITINNFLQDGKGDTLISEGEKFELGFFTSNGSSSGRRYVGIWYYKLTPLTVVWVANRDNALVDSWGAFGIAEDGNLKVLDKSGKACWGTNLEGSPSQHRIVKLMDSGNLIVSDEVEDQGNHQVKILWQSFSNPTDTFLPGMKMDDNLALTSWRSNEDPAPGNFSFEHDQGENQYIIWKRSIKYWKSSVSGRFVGTGEMSTAISYLLSNFTLRVFPNNTVPFLTSALYSDTRLVMTHWGQLQYLKMDSEKMWLLVWVEPRDRCSVFNACGNFGSCNSKYVSMCKCLPGFKPNSIQSWNAGDFSGGCSRKTNVCSGDAKGDTFLSLKMMKVGNPDAQFNAKNEEECKSECLNNCQCYAYSYEDTEKDAVCWIWSEDLNNLEEDYEDGCDLHVRVALSDIESTGRSCGTCGTNFIPYPLSTRPSCGDPMYFSFHCNISTGELDYETPGGTYQVISINPEAQKFLIHRKNVLNCDQSSRDKFLSLNQSFSFHLTGNCYADPSIFSSNAPMKHGVEIELSWEPPLEPICSSLLDCKDWPNSTCNTSSDGKKRCLCNTNLLWDGLKLNCTLEGNHSYQSERQLSLPKIIVITFTTVIGLILLSTTVTCVYLRKRKQAKRQESRGYVQKNSGINLYDSERYVRDLIESGSFKENDAQAIDIPYFHLESILDATNSFANTNKLGQGGFGPVYKGKFPGGQEIAVKRLSSCSGQGLEEFKNEVVLIAKLQHRNLVRLLGYCVEGDEKMLVYEYMPNRSLDAFIFDWDVRFKIVLGIARGLLYLHEDSRLRIIHRDLKTSNILLDEEKNPKISDFGLARIFGGKETVANTERVVGTYGYMSPEYALDGHFSVKSDVFSFGVVVLEIISGKRNTGFYQAEHELSLLGYAWLLWKEGRALEFMDQTLSQTCNADECLKCVNVGLLCLQEDPNERPTMSNVVFMLGSESNTLPSPKEPAFVIRRCPSSRASTSSKLETFSRNELTVTIEHG</sequence>
<feature type="domain" description="Apple" evidence="22">
    <location>
        <begin position="356"/>
        <end position="430"/>
    </location>
</feature>
<dbReference type="OrthoDB" id="1741851at2759"/>
<comment type="caution">
    <text evidence="23">The sequence shown here is derived from an EMBL/GenBank/DDBJ whole genome shotgun (WGS) entry which is preliminary data.</text>
</comment>
<dbReference type="GO" id="GO:0005524">
    <property type="term" value="F:ATP binding"/>
    <property type="evidence" value="ECO:0007669"/>
    <property type="project" value="UniProtKB-KW"/>
</dbReference>
<dbReference type="Gene3D" id="1.10.510.10">
    <property type="entry name" value="Transferase(Phosphotransferase) domain 1"/>
    <property type="match status" value="1"/>
</dbReference>
<evidence type="ECO:0000313" key="23">
    <source>
        <dbReference type="EMBL" id="RDX80801.1"/>
    </source>
</evidence>
<evidence type="ECO:0000256" key="18">
    <source>
        <dbReference type="ARBA" id="ARBA00048679"/>
    </source>
</evidence>
<dbReference type="EC" id="2.7.11.1" evidence="2"/>
<dbReference type="CDD" id="cd00028">
    <property type="entry name" value="B_lectin"/>
    <property type="match status" value="1"/>
</dbReference>
<keyword evidence="5" id="KW-0808">Transferase</keyword>